<dbReference type="PROSITE" id="PS50893">
    <property type="entry name" value="ABC_TRANSPORTER_2"/>
    <property type="match status" value="1"/>
</dbReference>
<organism evidence="9 10">
    <name type="scientific">Microbacterium jejuense</name>
    <dbReference type="NCBI Taxonomy" id="1263637"/>
    <lineage>
        <taxon>Bacteria</taxon>
        <taxon>Bacillati</taxon>
        <taxon>Actinomycetota</taxon>
        <taxon>Actinomycetes</taxon>
        <taxon>Micrococcales</taxon>
        <taxon>Microbacteriaceae</taxon>
        <taxon>Microbacterium</taxon>
    </lineage>
</organism>
<keyword evidence="5 9" id="KW-0067">ATP-binding</keyword>
<keyword evidence="10" id="KW-1185">Reference proteome</keyword>
<accession>A0ABS7HJ45</accession>
<evidence type="ECO:0000256" key="2">
    <source>
        <dbReference type="ARBA" id="ARBA00022475"/>
    </source>
</evidence>
<evidence type="ECO:0000256" key="6">
    <source>
        <dbReference type="ARBA" id="ARBA00022967"/>
    </source>
</evidence>
<keyword evidence="1" id="KW-0813">Transport</keyword>
<dbReference type="SUPFAM" id="SSF52540">
    <property type="entry name" value="P-loop containing nucleoside triphosphate hydrolases"/>
    <property type="match status" value="1"/>
</dbReference>
<evidence type="ECO:0000256" key="7">
    <source>
        <dbReference type="ARBA" id="ARBA00023136"/>
    </source>
</evidence>
<dbReference type="InterPro" id="IPR017871">
    <property type="entry name" value="ABC_transporter-like_CS"/>
</dbReference>
<evidence type="ECO:0000259" key="8">
    <source>
        <dbReference type="PROSITE" id="PS50893"/>
    </source>
</evidence>
<protein>
    <submittedName>
        <fullName evidence="9">ABC transporter ATP-binding protein</fullName>
    </submittedName>
</protein>
<keyword evidence="2" id="KW-1003">Cell membrane</keyword>
<name>A0ABS7HJ45_9MICO</name>
<evidence type="ECO:0000256" key="5">
    <source>
        <dbReference type="ARBA" id="ARBA00022840"/>
    </source>
</evidence>
<feature type="domain" description="ABC transporter" evidence="8">
    <location>
        <begin position="1"/>
        <end position="247"/>
    </location>
</feature>
<dbReference type="Pfam" id="PF00005">
    <property type="entry name" value="ABC_tran"/>
    <property type="match status" value="1"/>
</dbReference>
<proteinExistence type="predicted"/>
<evidence type="ECO:0000256" key="4">
    <source>
        <dbReference type="ARBA" id="ARBA00022741"/>
    </source>
</evidence>
<reference evidence="9 10" key="1">
    <citation type="journal article" date="2021" name="MBio">
        <title>Poor Competitiveness of Bradyrhizobium in Pigeon Pea Root Colonization in Indian Soils.</title>
        <authorList>
            <person name="Chalasani D."/>
            <person name="Basu A."/>
            <person name="Pullabhotla S.V.S.R.N."/>
            <person name="Jorrin B."/>
            <person name="Neal A.L."/>
            <person name="Poole P.S."/>
            <person name="Podile A.R."/>
            <person name="Tkacz A."/>
        </authorList>
    </citation>
    <scope>NUCLEOTIDE SEQUENCE [LARGE SCALE GENOMIC DNA]</scope>
    <source>
        <strain evidence="9 10">HU14</strain>
    </source>
</reference>
<keyword evidence="4" id="KW-0547">Nucleotide-binding</keyword>
<evidence type="ECO:0000313" key="10">
    <source>
        <dbReference type="Proteomes" id="UP001196843"/>
    </source>
</evidence>
<dbReference type="InterPro" id="IPR027417">
    <property type="entry name" value="P-loop_NTPase"/>
</dbReference>
<comment type="caution">
    <text evidence="9">The sequence shown here is derived from an EMBL/GenBank/DDBJ whole genome shotgun (WGS) entry which is preliminary data.</text>
</comment>
<dbReference type="SMART" id="SM00382">
    <property type="entry name" value="AAA"/>
    <property type="match status" value="1"/>
</dbReference>
<dbReference type="PANTHER" id="PTHR42781:SF1">
    <property type="entry name" value="THIAMINE IMPORT ATP-BINDING PROTEIN THIQ"/>
    <property type="match status" value="1"/>
</dbReference>
<dbReference type="Gene3D" id="3.40.50.300">
    <property type="entry name" value="P-loop containing nucleotide triphosphate hydrolases"/>
    <property type="match status" value="1"/>
</dbReference>
<evidence type="ECO:0000256" key="3">
    <source>
        <dbReference type="ARBA" id="ARBA00022519"/>
    </source>
</evidence>
<dbReference type="GO" id="GO:0005524">
    <property type="term" value="F:ATP binding"/>
    <property type="evidence" value="ECO:0007669"/>
    <property type="project" value="UniProtKB-KW"/>
</dbReference>
<keyword evidence="7" id="KW-0472">Membrane</keyword>
<dbReference type="PANTHER" id="PTHR42781">
    <property type="entry name" value="SPERMIDINE/PUTRESCINE IMPORT ATP-BINDING PROTEIN POTA"/>
    <property type="match status" value="1"/>
</dbReference>
<evidence type="ECO:0000256" key="1">
    <source>
        <dbReference type="ARBA" id="ARBA00022448"/>
    </source>
</evidence>
<keyword evidence="6" id="KW-1278">Translocase</keyword>
<dbReference type="InterPro" id="IPR003439">
    <property type="entry name" value="ABC_transporter-like_ATP-bd"/>
</dbReference>
<dbReference type="InterPro" id="IPR003593">
    <property type="entry name" value="AAA+_ATPase"/>
</dbReference>
<sequence>MSEVDAVTPGDRAGLEARVVVRRGGFVLDASLHARGGEVVALMGPSGAGKSTLLGVLAGLTAFDEGEVRLDGRTLDDGPRRRTAPSERGVVLLGQDPRLFPHLTALENVAFGLRVRGATRAAAADGAAEWLRRVGLQDHGRRRPARLSGGQQQRVALARALATAPAAILLDEPLTSLDTETAADVRALLHRQLAATRTTALVATHDAVDAVALASHLVVLEDGRVTQSGPVRDVLASPATRFAAAVAGLNRVVGRRDAAAWRAGGLVLAASTLQTAGDAAAVFRPGDVRILGRAPSGPGEWEARIVRLEQTPAGVRFRTADPDVAVDLPASHAAGLEPGATLALAVDPAVVRFVAV</sequence>
<dbReference type="EMBL" id="JAEUAW010000001">
    <property type="protein sequence ID" value="MBW9092440.1"/>
    <property type="molecule type" value="Genomic_DNA"/>
</dbReference>
<dbReference type="PROSITE" id="PS00211">
    <property type="entry name" value="ABC_TRANSPORTER_1"/>
    <property type="match status" value="1"/>
</dbReference>
<keyword evidence="3" id="KW-0997">Cell inner membrane</keyword>
<evidence type="ECO:0000313" key="9">
    <source>
        <dbReference type="EMBL" id="MBW9092440.1"/>
    </source>
</evidence>
<gene>
    <name evidence="9" type="ORF">JNB62_01950</name>
</gene>
<dbReference type="InterPro" id="IPR050093">
    <property type="entry name" value="ABC_SmlMolc_Importer"/>
</dbReference>
<dbReference type="Proteomes" id="UP001196843">
    <property type="component" value="Unassembled WGS sequence"/>
</dbReference>